<protein>
    <submittedName>
        <fullName evidence="1">Uncharacterized protein</fullName>
    </submittedName>
</protein>
<name>A0A499QZ47_PYXAD</name>
<reference evidence="1" key="1">
    <citation type="submission" date="2018-04" db="EMBL/GenBank/DDBJ databases">
        <title>BAC sequences from Pyxicephalus adspersus.</title>
        <authorList>
            <person name="Malone J.H."/>
        </authorList>
    </citation>
    <scope>NUCLEOTIDE SEQUENCE</scope>
</reference>
<dbReference type="AlphaFoldDB" id="A0A499QZ47"/>
<dbReference type="EMBL" id="MH186047">
    <property type="protein sequence ID" value="AWH61133.1"/>
    <property type="molecule type" value="Genomic_DNA"/>
</dbReference>
<sequence>MAIRQMSIVEKGRRCPFCNNCSYLPDHYPAVKCAAQRLLPRVPSNPSFPWYVAN</sequence>
<accession>A0A499QZ47</accession>
<organism evidence="1">
    <name type="scientific">Pyxicephalus adspersus</name>
    <name type="common">African bullfrog</name>
    <dbReference type="NCBI Taxonomy" id="30357"/>
    <lineage>
        <taxon>Eukaryota</taxon>
        <taxon>Metazoa</taxon>
        <taxon>Chordata</taxon>
        <taxon>Craniata</taxon>
        <taxon>Vertebrata</taxon>
        <taxon>Euteleostomi</taxon>
        <taxon>Amphibia</taxon>
        <taxon>Batrachia</taxon>
        <taxon>Anura</taxon>
        <taxon>Neobatrachia</taxon>
        <taxon>Ranoidea</taxon>
        <taxon>Pyxicephalidae</taxon>
        <taxon>Pyxicephalinae</taxon>
        <taxon>Pyxicephalus</taxon>
    </lineage>
</organism>
<evidence type="ECO:0000313" key="1">
    <source>
        <dbReference type="EMBL" id="AWH61133.1"/>
    </source>
</evidence>
<gene>
    <name evidence="1" type="ORF">maker-92A13-exonerate_protein2genome-gene- 0.19</name>
</gene>
<proteinExistence type="predicted"/>